<evidence type="ECO:0000313" key="1">
    <source>
        <dbReference type="EMBL" id="CRK97840.1"/>
    </source>
</evidence>
<dbReference type="EMBL" id="CVRI01000047">
    <property type="protein sequence ID" value="CRK97840.1"/>
    <property type="molecule type" value="Genomic_DNA"/>
</dbReference>
<accession>A0A1J1IC87</accession>
<protein>
    <submittedName>
        <fullName evidence="1">CLUMA_CG011216, isoform A</fullName>
    </submittedName>
</protein>
<reference evidence="1 2" key="1">
    <citation type="submission" date="2015-04" db="EMBL/GenBank/DDBJ databases">
        <authorList>
            <person name="Syromyatnikov M.Y."/>
            <person name="Popov V.N."/>
        </authorList>
    </citation>
    <scope>NUCLEOTIDE SEQUENCE [LARGE SCALE GENOMIC DNA]</scope>
</reference>
<keyword evidence="2" id="KW-1185">Reference proteome</keyword>
<evidence type="ECO:0000313" key="2">
    <source>
        <dbReference type="Proteomes" id="UP000183832"/>
    </source>
</evidence>
<organism evidence="1 2">
    <name type="scientific">Clunio marinus</name>
    <dbReference type="NCBI Taxonomy" id="568069"/>
    <lineage>
        <taxon>Eukaryota</taxon>
        <taxon>Metazoa</taxon>
        <taxon>Ecdysozoa</taxon>
        <taxon>Arthropoda</taxon>
        <taxon>Hexapoda</taxon>
        <taxon>Insecta</taxon>
        <taxon>Pterygota</taxon>
        <taxon>Neoptera</taxon>
        <taxon>Endopterygota</taxon>
        <taxon>Diptera</taxon>
        <taxon>Nematocera</taxon>
        <taxon>Chironomoidea</taxon>
        <taxon>Chironomidae</taxon>
        <taxon>Clunio</taxon>
    </lineage>
</organism>
<dbReference type="Proteomes" id="UP000183832">
    <property type="component" value="Unassembled WGS sequence"/>
</dbReference>
<sequence>MDRKFEFLTWKGWVKTREAINITIYKKRAKNNDNTIKQSKKMQSSAIATSFIVYNDGRGIGPGKGFGKLKSSECSAFLSTLFRNGKQKEILKSIRASRVAGLSRKIQAHVENLQKNTYE</sequence>
<dbReference type="AlphaFoldDB" id="A0A1J1IC87"/>
<gene>
    <name evidence="1" type="ORF">CLUMA_CG011216</name>
</gene>
<name>A0A1J1IC87_9DIPT</name>
<proteinExistence type="predicted"/>